<evidence type="ECO:0000313" key="4">
    <source>
        <dbReference type="WBParaSite" id="EgrG_000674300"/>
    </source>
</evidence>
<sequence>MRVLYIRLCSRTSTPITTSTNSCSCSVTMSQQCGVESRQLVTVAEENDAEHTEFESAAEIPTELDDDVTLKGEKEVTSETRRIQRSPLHLKNIVVKVPRVVVNEAKVKYSSKTSSSDSVDGSTLSTTSRDSCSRCNGEPTRIVTVERTAVPTSTVEVQTEAGSRVLLPPVFRVVEERTQSEKSVTEEHFVSGNPEGLTRNNCVNAVSYQPVYSRTQTWGSPQVQETTVDLLRSGYTPYEEVVTRVVRNPRTDNLVRNTRSSYIVGYEPTLYRRYDVKVPSVSRSNLSSLGSERLVTLAQRSAVVEASGADSTHKDDSSSCSNGSDNTLVERSARIGTRELANDVVYLRKTRVPRNVLVPCTTENRDVLFLRRSNVPVERTVRVERSCTPRSLLRALGQIDLHYLFSIVEF</sequence>
<dbReference type="OrthoDB" id="246406at2759"/>
<dbReference type="AlphaFoldDB" id="A0A068WMN6"/>
<feature type="compositionally biased region" description="Low complexity" evidence="1">
    <location>
        <begin position="109"/>
        <end position="128"/>
    </location>
</feature>
<feature type="region of interest" description="Disordered" evidence="1">
    <location>
        <begin position="109"/>
        <end position="136"/>
    </location>
</feature>
<evidence type="ECO:0000256" key="1">
    <source>
        <dbReference type="SAM" id="MobiDB-lite"/>
    </source>
</evidence>
<evidence type="ECO:0000313" key="3">
    <source>
        <dbReference type="Proteomes" id="UP000492820"/>
    </source>
</evidence>
<dbReference type="Proteomes" id="UP000492820">
    <property type="component" value="Unassembled WGS sequence"/>
</dbReference>
<dbReference type="WBParaSite" id="EgrG_000674300">
    <property type="protein sequence ID" value="EgrG_000674300"/>
    <property type="gene ID" value="EgrG_000674300"/>
</dbReference>
<accession>A0A068WMN6</accession>
<protein>
    <submittedName>
        <fullName evidence="2 4">Expressed protein</fullName>
    </submittedName>
</protein>
<feature type="region of interest" description="Disordered" evidence="1">
    <location>
        <begin position="306"/>
        <end position="326"/>
    </location>
</feature>
<name>A0A068WMN6_ECHGR</name>
<dbReference type="EMBL" id="LK028578">
    <property type="protein sequence ID" value="CDS18893.1"/>
    <property type="molecule type" value="Genomic_DNA"/>
</dbReference>
<evidence type="ECO:0000313" key="2">
    <source>
        <dbReference type="EMBL" id="CDS18893.1"/>
    </source>
</evidence>
<organism evidence="2">
    <name type="scientific">Echinococcus granulosus</name>
    <name type="common">Hydatid tapeworm</name>
    <dbReference type="NCBI Taxonomy" id="6210"/>
    <lineage>
        <taxon>Eukaryota</taxon>
        <taxon>Metazoa</taxon>
        <taxon>Spiralia</taxon>
        <taxon>Lophotrochozoa</taxon>
        <taxon>Platyhelminthes</taxon>
        <taxon>Cestoda</taxon>
        <taxon>Eucestoda</taxon>
        <taxon>Cyclophyllidea</taxon>
        <taxon>Taeniidae</taxon>
        <taxon>Echinococcus</taxon>
        <taxon>Echinococcus granulosus group</taxon>
    </lineage>
</organism>
<reference evidence="2 3" key="1">
    <citation type="journal article" date="2013" name="Nature">
        <title>The genomes of four tapeworm species reveal adaptations to parasitism.</title>
        <authorList>
            <person name="Tsai I.J."/>
            <person name="Zarowiecki M."/>
            <person name="Holroyd N."/>
            <person name="Garciarrubio A."/>
            <person name="Sanchez-Flores A."/>
            <person name="Brooks K.L."/>
            <person name="Tracey A."/>
            <person name="Bobes R.J."/>
            <person name="Fragoso G."/>
            <person name="Sciutto E."/>
            <person name="Aslett M."/>
            <person name="Beasley H."/>
            <person name="Bennett H.M."/>
            <person name="Cai J."/>
            <person name="Camicia F."/>
            <person name="Clark R."/>
            <person name="Cucher M."/>
            <person name="De Silva N."/>
            <person name="Day T.A."/>
            <person name="Deplazes P."/>
            <person name="Estrada K."/>
            <person name="Fernandez C."/>
            <person name="Holland P.W."/>
            <person name="Hou J."/>
            <person name="Hu S."/>
            <person name="Huckvale T."/>
            <person name="Hung S.S."/>
            <person name="Kamenetzky L."/>
            <person name="Keane J.A."/>
            <person name="Kiss F."/>
            <person name="Koziol U."/>
            <person name="Lambert O."/>
            <person name="Liu K."/>
            <person name="Luo X."/>
            <person name="Luo Y."/>
            <person name="Macchiaroli N."/>
            <person name="Nichol S."/>
            <person name="Paps J."/>
            <person name="Parkinson J."/>
            <person name="Pouchkina-Stantcheva N."/>
            <person name="Riddiford N."/>
            <person name="Rosenzvit M."/>
            <person name="Salinas G."/>
            <person name="Wasmuth J.D."/>
            <person name="Zamanian M."/>
            <person name="Zheng Y."/>
            <person name="Cai X."/>
            <person name="Soberon X."/>
            <person name="Olson P.D."/>
            <person name="Laclette J.P."/>
            <person name="Brehm K."/>
            <person name="Berriman M."/>
            <person name="Garciarrubio A."/>
            <person name="Bobes R.J."/>
            <person name="Fragoso G."/>
            <person name="Sanchez-Flores A."/>
            <person name="Estrada K."/>
            <person name="Cevallos M.A."/>
            <person name="Morett E."/>
            <person name="Gonzalez V."/>
            <person name="Portillo T."/>
            <person name="Ochoa-Leyva A."/>
            <person name="Jose M.V."/>
            <person name="Sciutto E."/>
            <person name="Landa A."/>
            <person name="Jimenez L."/>
            <person name="Valdes V."/>
            <person name="Carrero J.C."/>
            <person name="Larralde C."/>
            <person name="Morales-Montor J."/>
            <person name="Limon-Lason J."/>
            <person name="Soberon X."/>
            <person name="Laclette J.P."/>
        </authorList>
    </citation>
    <scope>NUCLEOTIDE SEQUENCE [LARGE SCALE GENOMIC DNA]</scope>
</reference>
<reference evidence="4" key="3">
    <citation type="submission" date="2020-10" db="UniProtKB">
        <authorList>
            <consortium name="WormBaseParasite"/>
        </authorList>
    </citation>
    <scope>IDENTIFICATION</scope>
</reference>
<gene>
    <name evidence="2" type="ORF">EgrG_000674300</name>
</gene>
<proteinExistence type="predicted"/>
<reference evidence="2" key="2">
    <citation type="submission" date="2014-06" db="EMBL/GenBank/DDBJ databases">
        <authorList>
            <person name="Aslett M."/>
        </authorList>
    </citation>
    <scope>NUCLEOTIDE SEQUENCE</scope>
</reference>